<dbReference type="Pfam" id="PF15341">
    <property type="entry name" value="SLX9"/>
    <property type="match status" value="1"/>
</dbReference>
<keyword evidence="3" id="KW-0539">Nucleus</keyword>
<sequence length="76" mass="8270">MVQESSRMQQVLKHPVFKANPLQAITNHLKATLPAAPPPESLSSAVHTKQQQQQKKKKAKAKVKAAGPGRSGDMEM</sequence>
<accession>A0ABQ7GZF2</accession>
<name>A0ABQ7GZF2_DUNSA</name>
<feature type="region of interest" description="Disordered" evidence="4">
    <location>
        <begin position="32"/>
        <end position="76"/>
    </location>
</feature>
<dbReference type="Proteomes" id="UP000815325">
    <property type="component" value="Unassembled WGS sequence"/>
</dbReference>
<dbReference type="EMBL" id="MU069527">
    <property type="protein sequence ID" value="KAF5839988.1"/>
    <property type="molecule type" value="Genomic_DNA"/>
</dbReference>
<comment type="similarity">
    <text evidence="2">Belongs to the SLX9 family.</text>
</comment>
<evidence type="ECO:0000256" key="4">
    <source>
        <dbReference type="SAM" id="MobiDB-lite"/>
    </source>
</evidence>
<proteinExistence type="inferred from homology"/>
<dbReference type="InterPro" id="IPR028160">
    <property type="entry name" value="Slx9-like"/>
</dbReference>
<organism evidence="5 6">
    <name type="scientific">Dunaliella salina</name>
    <name type="common">Green alga</name>
    <name type="synonym">Protococcus salinus</name>
    <dbReference type="NCBI Taxonomy" id="3046"/>
    <lineage>
        <taxon>Eukaryota</taxon>
        <taxon>Viridiplantae</taxon>
        <taxon>Chlorophyta</taxon>
        <taxon>core chlorophytes</taxon>
        <taxon>Chlorophyceae</taxon>
        <taxon>CS clade</taxon>
        <taxon>Chlamydomonadales</taxon>
        <taxon>Dunaliellaceae</taxon>
        <taxon>Dunaliella</taxon>
    </lineage>
</organism>
<comment type="subcellular location">
    <subcellularLocation>
        <location evidence="1">Nucleus</location>
        <location evidence="1">Nucleolus</location>
    </subcellularLocation>
</comment>
<evidence type="ECO:0000313" key="6">
    <source>
        <dbReference type="Proteomes" id="UP000815325"/>
    </source>
</evidence>
<reference evidence="5" key="1">
    <citation type="submission" date="2017-08" db="EMBL/GenBank/DDBJ databases">
        <authorList>
            <person name="Polle J.E."/>
            <person name="Barry K."/>
            <person name="Cushman J."/>
            <person name="Schmutz J."/>
            <person name="Tran D."/>
            <person name="Hathwaick L.T."/>
            <person name="Yim W.C."/>
            <person name="Jenkins J."/>
            <person name="Mckie-Krisberg Z.M."/>
            <person name="Prochnik S."/>
            <person name="Lindquist E."/>
            <person name="Dockter R.B."/>
            <person name="Adam C."/>
            <person name="Molina H."/>
            <person name="Bunkerborg J."/>
            <person name="Jin E."/>
            <person name="Buchheim M."/>
            <person name="Magnuson J."/>
        </authorList>
    </citation>
    <scope>NUCLEOTIDE SEQUENCE</scope>
    <source>
        <strain evidence="5">CCAP 19/18</strain>
    </source>
</reference>
<evidence type="ECO:0000256" key="3">
    <source>
        <dbReference type="ARBA" id="ARBA00023242"/>
    </source>
</evidence>
<evidence type="ECO:0000313" key="5">
    <source>
        <dbReference type="EMBL" id="KAF5839988.1"/>
    </source>
</evidence>
<feature type="compositionally biased region" description="Basic residues" evidence="4">
    <location>
        <begin position="54"/>
        <end position="63"/>
    </location>
</feature>
<evidence type="ECO:0000256" key="1">
    <source>
        <dbReference type="ARBA" id="ARBA00004604"/>
    </source>
</evidence>
<gene>
    <name evidence="5" type="ORF">DUNSADRAFT_18148</name>
</gene>
<feature type="compositionally biased region" description="Low complexity" evidence="4">
    <location>
        <begin position="41"/>
        <end position="53"/>
    </location>
</feature>
<protein>
    <submittedName>
        <fullName evidence="5">Uncharacterized protein</fullName>
    </submittedName>
</protein>
<keyword evidence="6" id="KW-1185">Reference proteome</keyword>
<evidence type="ECO:0000256" key="2">
    <source>
        <dbReference type="ARBA" id="ARBA00011022"/>
    </source>
</evidence>
<comment type="caution">
    <text evidence="5">The sequence shown here is derived from an EMBL/GenBank/DDBJ whole genome shotgun (WGS) entry which is preliminary data.</text>
</comment>